<comment type="caution">
    <text evidence="2">The sequence shown here is derived from an EMBL/GenBank/DDBJ whole genome shotgun (WGS) entry which is preliminary data.</text>
</comment>
<dbReference type="OrthoDB" id="9802488at2"/>
<protein>
    <submittedName>
        <fullName evidence="2">Polymer-forming cytoskeletal</fullName>
    </submittedName>
</protein>
<dbReference type="RefSeq" id="WP_054873651.1">
    <property type="nucleotide sequence ID" value="NZ_LKET01000016.1"/>
</dbReference>
<dbReference type="Pfam" id="PF04519">
    <property type="entry name" value="Bactofilin"/>
    <property type="match status" value="1"/>
</dbReference>
<keyword evidence="3" id="KW-1185">Reference proteome</keyword>
<dbReference type="Proteomes" id="UP000050326">
    <property type="component" value="Unassembled WGS sequence"/>
</dbReference>
<organism evidence="2 3">
    <name type="scientific">Oxobacter pfennigii</name>
    <dbReference type="NCBI Taxonomy" id="36849"/>
    <lineage>
        <taxon>Bacteria</taxon>
        <taxon>Bacillati</taxon>
        <taxon>Bacillota</taxon>
        <taxon>Clostridia</taxon>
        <taxon>Eubacteriales</taxon>
        <taxon>Clostridiaceae</taxon>
        <taxon>Oxobacter</taxon>
    </lineage>
</organism>
<dbReference type="PANTHER" id="PTHR35024:SF4">
    <property type="entry name" value="POLYMER-FORMING CYTOSKELETAL PROTEIN"/>
    <property type="match status" value="1"/>
</dbReference>
<gene>
    <name evidence="2" type="ORF">OXPF_05270</name>
</gene>
<proteinExistence type="inferred from homology"/>
<name>A0A0P8WDL6_9CLOT</name>
<evidence type="ECO:0000313" key="2">
    <source>
        <dbReference type="EMBL" id="KPU46046.1"/>
    </source>
</evidence>
<sequence>MFNNKKNPQTIVDINPGSRADTTIIGANSSFEGKLVSTGIIRVDGQINGELSADESIIIGEGGSVKGNIKSKKVTIAGKVEGNVVCSDNLELTSNGKLYGDVEVKSINIEDGAVFHGKCSMMEPSLAIESGKVKLLPDDPAKNDNSSK</sequence>
<accession>A0A0P8WDL6</accession>
<dbReference type="AlphaFoldDB" id="A0A0P8WDL6"/>
<dbReference type="InterPro" id="IPR007607">
    <property type="entry name" value="BacA/B"/>
</dbReference>
<evidence type="ECO:0000313" key="3">
    <source>
        <dbReference type="Proteomes" id="UP000050326"/>
    </source>
</evidence>
<dbReference type="EMBL" id="LKET01000016">
    <property type="protein sequence ID" value="KPU46046.1"/>
    <property type="molecule type" value="Genomic_DNA"/>
</dbReference>
<comment type="similarity">
    <text evidence="1">Belongs to the bactofilin family.</text>
</comment>
<dbReference type="PANTHER" id="PTHR35024">
    <property type="entry name" value="HYPOTHETICAL CYTOSOLIC PROTEIN"/>
    <property type="match status" value="1"/>
</dbReference>
<reference evidence="2 3" key="1">
    <citation type="submission" date="2015-09" db="EMBL/GenBank/DDBJ databases">
        <title>Genome sequence of Oxobacter pfennigii DSM 3222.</title>
        <authorList>
            <person name="Poehlein A."/>
            <person name="Bengelsdorf F.R."/>
            <person name="Schiel-Bengelsdorf B."/>
            <person name="Duerre P."/>
            <person name="Daniel R."/>
        </authorList>
    </citation>
    <scope>NUCLEOTIDE SEQUENCE [LARGE SCALE GENOMIC DNA]</scope>
    <source>
        <strain evidence="2 3">DSM 3222</strain>
    </source>
</reference>
<evidence type="ECO:0000256" key="1">
    <source>
        <dbReference type="ARBA" id="ARBA00044755"/>
    </source>
</evidence>
<dbReference type="STRING" id="36849.OXPF_05270"/>